<organism evidence="7 8">
    <name type="scientific">Owenia fusiformis</name>
    <name type="common">Polychaete worm</name>
    <dbReference type="NCBI Taxonomy" id="6347"/>
    <lineage>
        <taxon>Eukaryota</taxon>
        <taxon>Metazoa</taxon>
        <taxon>Spiralia</taxon>
        <taxon>Lophotrochozoa</taxon>
        <taxon>Annelida</taxon>
        <taxon>Polychaeta</taxon>
        <taxon>Sedentaria</taxon>
        <taxon>Canalipalpata</taxon>
        <taxon>Sabellida</taxon>
        <taxon>Oweniida</taxon>
        <taxon>Oweniidae</taxon>
        <taxon>Owenia</taxon>
    </lineage>
</organism>
<dbReference type="Pfam" id="PF05019">
    <property type="entry name" value="Coq4"/>
    <property type="match status" value="1"/>
</dbReference>
<proteinExistence type="inferred from homology"/>
<keyword evidence="8" id="KW-1185">Reference proteome</keyword>
<evidence type="ECO:0000256" key="3">
    <source>
        <dbReference type="ARBA" id="ARBA00023128"/>
    </source>
</evidence>
<protein>
    <recommendedName>
        <fullName evidence="6">Ubiquinone biosynthesis protein COQ4 homolog, mitochondrial</fullName>
    </recommendedName>
    <alternativeName>
        <fullName evidence="6">4-hydroxy-3-methoxy-5-polyprenylbenzoate decarboxylase</fullName>
        <ecNumber evidence="6">4.1.1.130</ecNumber>
    </alternativeName>
    <alternativeName>
        <fullName evidence="6">Coenzyme Q biosynthesis protein 4 homolog</fullName>
    </alternativeName>
</protein>
<keyword evidence="2 6" id="KW-0999">Mitochondrion inner membrane</keyword>
<dbReference type="PANTHER" id="PTHR12922">
    <property type="entry name" value="UBIQUINONE BIOSYNTHESIS PROTEIN"/>
    <property type="match status" value="1"/>
</dbReference>
<comment type="pathway">
    <text evidence="6">Cofactor biosynthesis; ubiquinone biosynthesis.</text>
</comment>
<feature type="binding site" evidence="6">
    <location>
        <position position="131"/>
    </location>
    <ligand>
        <name>Zn(2+)</name>
        <dbReference type="ChEBI" id="CHEBI:29105"/>
    </ligand>
</feature>
<dbReference type="EC" id="4.1.1.130" evidence="6"/>
<dbReference type="GO" id="GO:0120539">
    <property type="term" value="F:4-hydroxy-3-methoxy-5-polyprenylbenzoate decarboxylase activity"/>
    <property type="evidence" value="ECO:0007669"/>
    <property type="project" value="UniProtKB-EC"/>
</dbReference>
<feature type="binding site" evidence="6">
    <location>
        <position position="146"/>
    </location>
    <ligand>
        <name>Zn(2+)</name>
        <dbReference type="ChEBI" id="CHEBI:29105"/>
    </ligand>
</feature>
<keyword evidence="6" id="KW-0862">Zinc</keyword>
<evidence type="ECO:0000256" key="4">
    <source>
        <dbReference type="ARBA" id="ARBA00023136"/>
    </source>
</evidence>
<feature type="binding site" evidence="6">
    <location>
        <position position="130"/>
    </location>
    <ligand>
        <name>Zn(2+)</name>
        <dbReference type="ChEBI" id="CHEBI:29105"/>
    </ligand>
</feature>
<sequence length="228" mass="26186">MDELYDGHIPTSTFQKILLGVGSAGVAIVNPWRDDMIAVMGEATGELALKSLRAKMLADPVGRQILENEPRINSQTVDLDYLKTLPDGTFGREYRRFLDKYQLTPDARRHVEFVDDVELAYVMQRYREIHDLFHTLFGMPTNWLGEVSVKTIEGLQLGLPMCVLGAVAGPVRFYNKPKHGRKYVESYLPWAMRVGQNAKFLMNVYYEKHWEQPLIELREELNIETPPS</sequence>
<evidence type="ECO:0000256" key="6">
    <source>
        <dbReference type="HAMAP-Rule" id="MF_03111"/>
    </source>
</evidence>
<name>A0A8J1TZT7_OWEFU</name>
<evidence type="ECO:0000313" key="7">
    <source>
        <dbReference type="EMBL" id="CAH1787226.1"/>
    </source>
</evidence>
<evidence type="ECO:0000313" key="8">
    <source>
        <dbReference type="Proteomes" id="UP000749559"/>
    </source>
</evidence>
<dbReference type="Proteomes" id="UP000749559">
    <property type="component" value="Unassembled WGS sequence"/>
</dbReference>
<comment type="cofactor">
    <cofactor evidence="6">
        <name>Zn(2+)</name>
        <dbReference type="ChEBI" id="CHEBI:29105"/>
    </cofactor>
</comment>
<dbReference type="PANTHER" id="PTHR12922:SF7">
    <property type="entry name" value="UBIQUINONE BIOSYNTHESIS PROTEIN COQ4 HOMOLOG, MITOCHONDRIAL"/>
    <property type="match status" value="1"/>
</dbReference>
<feature type="binding site" evidence="6">
    <location>
        <position position="134"/>
    </location>
    <ligand>
        <name>Zn(2+)</name>
        <dbReference type="ChEBI" id="CHEBI:29105"/>
    </ligand>
</feature>
<reference evidence="7" key="1">
    <citation type="submission" date="2022-03" db="EMBL/GenBank/DDBJ databases">
        <authorList>
            <person name="Martin C."/>
        </authorList>
    </citation>
    <scope>NUCLEOTIDE SEQUENCE</scope>
</reference>
<comment type="caution">
    <text evidence="7">The sequence shown here is derived from an EMBL/GenBank/DDBJ whole genome shotgun (WGS) entry which is preliminary data.</text>
</comment>
<comment type="similarity">
    <text evidence="6">Belongs to the COQ4 family.</text>
</comment>
<dbReference type="InterPro" id="IPR027540">
    <property type="entry name" value="Coq4_euk"/>
</dbReference>
<dbReference type="InterPro" id="IPR007715">
    <property type="entry name" value="Coq4"/>
</dbReference>
<keyword evidence="5 6" id="KW-0456">Lyase</keyword>
<dbReference type="HAMAP" id="MF_03111">
    <property type="entry name" value="Coq4"/>
    <property type="match status" value="1"/>
</dbReference>
<dbReference type="OrthoDB" id="4249at2759"/>
<accession>A0A8J1TZT7</accession>
<evidence type="ECO:0000256" key="1">
    <source>
        <dbReference type="ARBA" id="ARBA00022688"/>
    </source>
</evidence>
<evidence type="ECO:0000256" key="2">
    <source>
        <dbReference type="ARBA" id="ARBA00022792"/>
    </source>
</evidence>
<comment type="subunit">
    <text evidence="6">Component of a multi-subunit COQ enzyme complex.</text>
</comment>
<evidence type="ECO:0000256" key="5">
    <source>
        <dbReference type="ARBA" id="ARBA00023239"/>
    </source>
</evidence>
<dbReference type="AlphaFoldDB" id="A0A8J1TZT7"/>
<comment type="subcellular location">
    <subcellularLocation>
        <location evidence="6">Mitochondrion inner membrane</location>
        <topology evidence="6">Peripheral membrane protein</topology>
        <orientation evidence="6">Matrix side</orientation>
    </subcellularLocation>
</comment>
<dbReference type="UniPathway" id="UPA00232"/>
<comment type="function">
    <text evidence="6">Lyase that catalyzes the C1-decarboxylation of 4-hydroxy-3-methoxy-5-(all-trans-polyprenyl)benzoic acid into 2-methoxy-6-(all-trans-polyprenyl)phenol during ubiquinone biosynthesis.</text>
</comment>
<keyword evidence="3 6" id="KW-0496">Mitochondrion</keyword>
<dbReference type="GO" id="GO:0008270">
    <property type="term" value="F:zinc ion binding"/>
    <property type="evidence" value="ECO:0007669"/>
    <property type="project" value="UniProtKB-UniRule"/>
</dbReference>
<dbReference type="EMBL" id="CAIIXF020000006">
    <property type="protein sequence ID" value="CAH1787226.1"/>
    <property type="molecule type" value="Genomic_DNA"/>
</dbReference>
<keyword evidence="4 6" id="KW-0472">Membrane</keyword>
<dbReference type="GO" id="GO:0031314">
    <property type="term" value="C:extrinsic component of mitochondrial inner membrane"/>
    <property type="evidence" value="ECO:0007669"/>
    <property type="project" value="UniProtKB-UniRule"/>
</dbReference>
<gene>
    <name evidence="7" type="ORF">OFUS_LOCUS12975</name>
</gene>
<comment type="catalytic activity">
    <reaction evidence="6">
        <text>a 4-hydroxy-3-methoxy-5-(all-trans-polyprenyl)benzoate + H(+) = a 2-methoxy-6-(all-trans-polyprenyl)phenol + CO2</text>
        <dbReference type="Rhea" id="RHEA:81179"/>
        <dbReference type="Rhea" id="RHEA-COMP:9551"/>
        <dbReference type="Rhea" id="RHEA-COMP:10931"/>
        <dbReference type="ChEBI" id="CHEBI:15378"/>
        <dbReference type="ChEBI" id="CHEBI:16526"/>
        <dbReference type="ChEBI" id="CHEBI:62731"/>
        <dbReference type="ChEBI" id="CHEBI:84443"/>
        <dbReference type="EC" id="4.1.1.130"/>
    </reaction>
</comment>
<keyword evidence="6" id="KW-0479">Metal-binding</keyword>
<keyword evidence="1 6" id="KW-0831">Ubiquinone biosynthesis</keyword>